<dbReference type="GO" id="GO:0003735">
    <property type="term" value="F:structural constituent of ribosome"/>
    <property type="evidence" value="ECO:0007669"/>
    <property type="project" value="InterPro"/>
</dbReference>
<name>A0A8H4VCS6_9HYPO</name>
<sequence length="164" mass="17464">MSRLLLPRLFRVFVSNTPSPAVTAGSALPLTAVEQNPEAPAAAPAAAQTETSASAPVEATIEAPAEALSSNTPVQPTAQAVADTGLPYAIRRTPSCQLPIYSATGRKFTRIKNVTGDLVRFRDDIIKDLNISPGYVWISPTTKHLCIKGYLTPLLKGYLSKKGF</sequence>
<organism evidence="7 8">
    <name type="scientific">Ophiocordyceps camponoti-floridani</name>
    <dbReference type="NCBI Taxonomy" id="2030778"/>
    <lineage>
        <taxon>Eukaryota</taxon>
        <taxon>Fungi</taxon>
        <taxon>Dikarya</taxon>
        <taxon>Ascomycota</taxon>
        <taxon>Pezizomycotina</taxon>
        <taxon>Sordariomycetes</taxon>
        <taxon>Hypocreomycetidae</taxon>
        <taxon>Hypocreales</taxon>
        <taxon>Ophiocordycipitaceae</taxon>
        <taxon>Ophiocordyceps</taxon>
    </lineage>
</organism>
<keyword evidence="3 7" id="KW-0689">Ribosomal protein</keyword>
<comment type="caution">
    <text evidence="7">The sequence shown here is derived from an EMBL/GenBank/DDBJ whole genome shotgun (WGS) entry which is preliminary data.</text>
</comment>
<keyword evidence="5" id="KW-0687">Ribonucleoprotein</keyword>
<evidence type="ECO:0000256" key="2">
    <source>
        <dbReference type="ARBA" id="ARBA00005677"/>
    </source>
</evidence>
<gene>
    <name evidence="7" type="ORF">GQ602_005219</name>
</gene>
<comment type="similarity">
    <text evidence="2">Belongs to the mitochondrion-specific ribosomal protein mL49 family.</text>
</comment>
<protein>
    <recommendedName>
        <fullName evidence="6">Large ribosomal subunit protein mL49</fullName>
    </recommendedName>
</protein>
<reference evidence="7 8" key="1">
    <citation type="journal article" date="2020" name="G3 (Bethesda)">
        <title>Genetic Underpinnings of Host Manipulation by Ophiocordyceps as Revealed by Comparative Transcriptomics.</title>
        <authorList>
            <person name="Will I."/>
            <person name="Das B."/>
            <person name="Trinh T."/>
            <person name="Brachmann A."/>
            <person name="Ohm R.A."/>
            <person name="de Bekker C."/>
        </authorList>
    </citation>
    <scope>NUCLEOTIDE SEQUENCE [LARGE SCALE GENOMIC DNA]</scope>
    <source>
        <strain evidence="7 8">EC05</strain>
    </source>
</reference>
<dbReference type="Pfam" id="PF05046">
    <property type="entry name" value="Img2"/>
    <property type="match status" value="1"/>
</dbReference>
<dbReference type="GO" id="GO:0005762">
    <property type="term" value="C:mitochondrial large ribosomal subunit"/>
    <property type="evidence" value="ECO:0007669"/>
    <property type="project" value="TreeGrafter"/>
</dbReference>
<evidence type="ECO:0000256" key="4">
    <source>
        <dbReference type="ARBA" id="ARBA00023128"/>
    </source>
</evidence>
<dbReference type="AlphaFoldDB" id="A0A8H4VCS6"/>
<keyword evidence="4" id="KW-0496">Mitochondrion</keyword>
<accession>A0A8H4VCS6</accession>
<evidence type="ECO:0000313" key="7">
    <source>
        <dbReference type="EMBL" id="KAF4585914.1"/>
    </source>
</evidence>
<dbReference type="PANTHER" id="PTHR13477">
    <property type="entry name" value="MITOCHONDRIAL 39S RIBOSOMAL PROTEIN L49"/>
    <property type="match status" value="1"/>
</dbReference>
<evidence type="ECO:0000256" key="1">
    <source>
        <dbReference type="ARBA" id="ARBA00004173"/>
    </source>
</evidence>
<evidence type="ECO:0000256" key="3">
    <source>
        <dbReference type="ARBA" id="ARBA00022980"/>
    </source>
</evidence>
<dbReference type="Proteomes" id="UP000562929">
    <property type="component" value="Unassembled WGS sequence"/>
</dbReference>
<dbReference type="Gene3D" id="3.30.780.10">
    <property type="entry name" value="SUI1-like domain"/>
    <property type="match status" value="1"/>
</dbReference>
<keyword evidence="8" id="KW-1185">Reference proteome</keyword>
<evidence type="ECO:0000256" key="5">
    <source>
        <dbReference type="ARBA" id="ARBA00023274"/>
    </source>
</evidence>
<dbReference type="EMBL" id="JAACLJ010000005">
    <property type="protein sequence ID" value="KAF4585914.1"/>
    <property type="molecule type" value="Genomic_DNA"/>
</dbReference>
<proteinExistence type="inferred from homology"/>
<dbReference type="InterPro" id="IPR007740">
    <property type="entry name" value="Ribosomal_mL49"/>
</dbReference>
<dbReference type="GO" id="GO:0006412">
    <property type="term" value="P:translation"/>
    <property type="evidence" value="ECO:0007669"/>
    <property type="project" value="InterPro"/>
</dbReference>
<dbReference type="OrthoDB" id="4921254at2759"/>
<evidence type="ECO:0000313" key="8">
    <source>
        <dbReference type="Proteomes" id="UP000562929"/>
    </source>
</evidence>
<evidence type="ECO:0000256" key="6">
    <source>
        <dbReference type="ARBA" id="ARBA00035191"/>
    </source>
</evidence>
<comment type="subcellular location">
    <subcellularLocation>
        <location evidence="1">Mitochondrion</location>
    </subcellularLocation>
</comment>
<dbReference type="PANTHER" id="PTHR13477:SF0">
    <property type="entry name" value="LARGE RIBOSOMAL SUBUNIT PROTEIN ML49"/>
    <property type="match status" value="1"/>
</dbReference>